<sequence>MEAHSPNIRRRRLGHALRRFREDAGMTLEAASQASGVPRATIGRIETADARRLRHTDLDALADLYKVDQQTREAMHEHARQSKERGWWSKYRDVFGDRALPDWEAEACMIRTFEGLTIPGLFQTPDYAAAVFRAGRAMPEDDVARRVEARMARREIFNRIKPPHVLAVIDEGALRRLIGGPDVMREQLTHLKHLALRHHIDMQVLPYEAGAHLALAGPFRILEFPGSKDQPIVHVETATDSLFLEQPDELERYTLAFSNVQGVALSTALSVKFIDQILLSFEGNQ</sequence>
<reference evidence="2 3" key="1">
    <citation type="submission" date="2017-08" db="EMBL/GenBank/DDBJ databases">
        <title>The complete genome sequence of Nocardiopsis gilva YIM 90087.</title>
        <authorList>
            <person name="Yin M."/>
            <person name="Tang S."/>
        </authorList>
    </citation>
    <scope>NUCLEOTIDE SEQUENCE [LARGE SCALE GENOMIC DNA]</scope>
    <source>
        <strain evidence="2 3">YIM 90087</strain>
    </source>
</reference>
<dbReference type="RefSeq" id="WP_017617507.1">
    <property type="nucleotide sequence ID" value="NZ_ANBG01000078.1"/>
</dbReference>
<proteinExistence type="predicted"/>
<dbReference type="SUPFAM" id="SSF47413">
    <property type="entry name" value="lambda repressor-like DNA-binding domains"/>
    <property type="match status" value="1"/>
</dbReference>
<name>A0A223S479_9ACTN</name>
<feature type="domain" description="HTH cro/C1-type" evidence="1">
    <location>
        <begin position="17"/>
        <end position="72"/>
    </location>
</feature>
<accession>A0A223S479</accession>
<dbReference type="InterPro" id="IPR001387">
    <property type="entry name" value="Cro/C1-type_HTH"/>
</dbReference>
<dbReference type="EMBL" id="CP022753">
    <property type="protein sequence ID" value="ASU82940.1"/>
    <property type="molecule type" value="Genomic_DNA"/>
</dbReference>
<protein>
    <submittedName>
        <fullName evidence="2">XRE family transcriptional regulator</fullName>
    </submittedName>
</protein>
<dbReference type="OrthoDB" id="5177725at2"/>
<dbReference type="InterPro" id="IPR043917">
    <property type="entry name" value="DUF5753"/>
</dbReference>
<dbReference type="Pfam" id="PF19054">
    <property type="entry name" value="DUF5753"/>
    <property type="match status" value="1"/>
</dbReference>
<dbReference type="CDD" id="cd00093">
    <property type="entry name" value="HTH_XRE"/>
    <property type="match status" value="1"/>
</dbReference>
<dbReference type="AlphaFoldDB" id="A0A223S479"/>
<dbReference type="KEGG" id="ngv:CDO52_09180"/>
<dbReference type="GO" id="GO:0003677">
    <property type="term" value="F:DNA binding"/>
    <property type="evidence" value="ECO:0007669"/>
    <property type="project" value="InterPro"/>
</dbReference>
<evidence type="ECO:0000259" key="1">
    <source>
        <dbReference type="PROSITE" id="PS50943"/>
    </source>
</evidence>
<gene>
    <name evidence="2" type="ORF">CDO52_09180</name>
</gene>
<evidence type="ECO:0000313" key="3">
    <source>
        <dbReference type="Proteomes" id="UP000215005"/>
    </source>
</evidence>
<evidence type="ECO:0000313" key="2">
    <source>
        <dbReference type="EMBL" id="ASU82940.1"/>
    </source>
</evidence>
<dbReference type="SMART" id="SM00530">
    <property type="entry name" value="HTH_XRE"/>
    <property type="match status" value="1"/>
</dbReference>
<dbReference type="Pfam" id="PF13560">
    <property type="entry name" value="HTH_31"/>
    <property type="match status" value="1"/>
</dbReference>
<dbReference type="InterPro" id="IPR010982">
    <property type="entry name" value="Lambda_DNA-bd_dom_sf"/>
</dbReference>
<dbReference type="PROSITE" id="PS50943">
    <property type="entry name" value="HTH_CROC1"/>
    <property type="match status" value="1"/>
</dbReference>
<keyword evidence="3" id="KW-1185">Reference proteome</keyword>
<dbReference type="Gene3D" id="1.10.260.40">
    <property type="entry name" value="lambda repressor-like DNA-binding domains"/>
    <property type="match status" value="1"/>
</dbReference>
<dbReference type="Proteomes" id="UP000215005">
    <property type="component" value="Chromosome"/>
</dbReference>
<organism evidence="2 3">
    <name type="scientific">Nocardiopsis gilva YIM 90087</name>
    <dbReference type="NCBI Taxonomy" id="1235441"/>
    <lineage>
        <taxon>Bacteria</taxon>
        <taxon>Bacillati</taxon>
        <taxon>Actinomycetota</taxon>
        <taxon>Actinomycetes</taxon>
        <taxon>Streptosporangiales</taxon>
        <taxon>Nocardiopsidaceae</taxon>
        <taxon>Nocardiopsis</taxon>
    </lineage>
</organism>